<keyword evidence="2" id="KW-1133">Transmembrane helix</keyword>
<dbReference type="EMBL" id="FMHZ01000002">
    <property type="protein sequence ID" value="SCL44183.1"/>
    <property type="molecule type" value="Genomic_DNA"/>
</dbReference>
<accession>A0A1C6TRB2</accession>
<proteinExistence type="predicted"/>
<sequence>MSAGAAGDERPDEAATVAELVSLMARLKQRSGCTYRQLEQRAIAGGESLPRSTIADVLRRPALPRAEVLAAFVRACGGDQAEVDIWLRARDRLGAATEPAAPSPDAPDPGDAPRVRRRWPRLRPAFALLAAAGLVVLLAVWAADQPDRPEREPDPVVFSGGLDLPAAGAQAQIRPVGSPTLCLTEGQEHTGRHQSAVATLQPCDKPDLPRIRLEPVRDNLVHIQWDHPQFGIGCLTVLKSPPVQDMLEPWSDCSASRKEQLFAAEKVDAPVPGGYRLRPAASGLCVGIRDDAQTTIGAEAMQEPCTGEADQEFVIELTPGS</sequence>
<keyword evidence="2" id="KW-0812">Transmembrane</keyword>
<organism evidence="3 4">
    <name type="scientific">Micromonospora citrea</name>
    <dbReference type="NCBI Taxonomy" id="47855"/>
    <lineage>
        <taxon>Bacteria</taxon>
        <taxon>Bacillati</taxon>
        <taxon>Actinomycetota</taxon>
        <taxon>Actinomycetes</taxon>
        <taxon>Micromonosporales</taxon>
        <taxon>Micromonosporaceae</taxon>
        <taxon>Micromonospora</taxon>
    </lineage>
</organism>
<feature type="transmembrane region" description="Helical" evidence="2">
    <location>
        <begin position="124"/>
        <end position="143"/>
    </location>
</feature>
<protein>
    <recommendedName>
        <fullName evidence="5">XRE family transcriptional regulator</fullName>
    </recommendedName>
</protein>
<evidence type="ECO:0000256" key="2">
    <source>
        <dbReference type="SAM" id="Phobius"/>
    </source>
</evidence>
<dbReference type="SUPFAM" id="SSF50370">
    <property type="entry name" value="Ricin B-like lectins"/>
    <property type="match status" value="1"/>
</dbReference>
<dbReference type="CDD" id="cd00161">
    <property type="entry name" value="beta-trefoil_Ricin-like"/>
    <property type="match status" value="1"/>
</dbReference>
<reference evidence="4" key="1">
    <citation type="submission" date="2016-06" db="EMBL/GenBank/DDBJ databases">
        <authorList>
            <person name="Varghese N."/>
            <person name="Submissions Spin"/>
        </authorList>
    </citation>
    <scope>NUCLEOTIDE SEQUENCE [LARGE SCALE GENOMIC DNA]</scope>
    <source>
        <strain evidence="4">DSM 43903</strain>
    </source>
</reference>
<evidence type="ECO:0000256" key="1">
    <source>
        <dbReference type="SAM" id="MobiDB-lite"/>
    </source>
</evidence>
<evidence type="ECO:0008006" key="5">
    <source>
        <dbReference type="Google" id="ProtNLM"/>
    </source>
</evidence>
<keyword evidence="2" id="KW-0472">Membrane</keyword>
<name>A0A1C6TRB2_9ACTN</name>
<dbReference type="RefSeq" id="WP_176737183.1">
    <property type="nucleotide sequence ID" value="NZ_FMHZ01000002.1"/>
</dbReference>
<dbReference type="AlphaFoldDB" id="A0A1C6TRB2"/>
<dbReference type="Proteomes" id="UP000199001">
    <property type="component" value="Unassembled WGS sequence"/>
</dbReference>
<evidence type="ECO:0000313" key="3">
    <source>
        <dbReference type="EMBL" id="SCL44183.1"/>
    </source>
</evidence>
<dbReference type="STRING" id="47855.GA0070606_0175"/>
<dbReference type="Gene3D" id="2.80.10.50">
    <property type="match status" value="1"/>
</dbReference>
<evidence type="ECO:0000313" key="4">
    <source>
        <dbReference type="Proteomes" id="UP000199001"/>
    </source>
</evidence>
<dbReference type="InterPro" id="IPR035992">
    <property type="entry name" value="Ricin_B-like_lectins"/>
</dbReference>
<keyword evidence="4" id="KW-1185">Reference proteome</keyword>
<feature type="region of interest" description="Disordered" evidence="1">
    <location>
        <begin position="96"/>
        <end position="115"/>
    </location>
</feature>
<gene>
    <name evidence="3" type="ORF">GA0070606_0175</name>
</gene>